<dbReference type="InterPro" id="IPR029033">
    <property type="entry name" value="His_PPase_superfam"/>
</dbReference>
<comment type="subunit">
    <text evidence="7">Interacts with Pk92B/ASK1.</text>
</comment>
<comment type="similarity">
    <text evidence="2">Belongs to the phosphoglycerate mutase family. BPG-dependent PGAM subfamily.</text>
</comment>
<feature type="active site" description="Tele-phosphohistidine intermediate" evidence="13">
    <location>
        <position position="101"/>
    </location>
</feature>
<evidence type="ECO:0000256" key="12">
    <source>
        <dbReference type="ARBA" id="ARBA00048336"/>
    </source>
</evidence>
<dbReference type="RefSeq" id="XP_026286078.1">
    <property type="nucleotide sequence ID" value="XM_026430293.2"/>
</dbReference>
<keyword evidence="5" id="KW-0378">Hydrolase</keyword>
<protein>
    <recommendedName>
        <fullName evidence="8">Serine/threonine-protein phosphatase PGAM5, mitochondrial</fullName>
        <ecNumber evidence="3">3.1.3.16</ecNumber>
    </recommendedName>
    <alternativeName>
        <fullName evidence="10">Phosphoglycerate mutase family member 5 homolog</fullName>
    </alternativeName>
    <alternativeName>
        <fullName evidence="9">Serine/threonine-protein phosphatase Pgam5, mitochondrial</fullName>
    </alternativeName>
</protein>
<keyword evidence="4" id="KW-0472">Membrane</keyword>
<dbReference type="InterPro" id="IPR051021">
    <property type="entry name" value="Mito_Ser/Thr_phosphatase"/>
</dbReference>
<evidence type="ECO:0000256" key="7">
    <source>
        <dbReference type="ARBA" id="ARBA00038605"/>
    </source>
</evidence>
<dbReference type="KEGG" id="foc:113211808"/>
<dbReference type="Proteomes" id="UP000504606">
    <property type="component" value="Unplaced"/>
</dbReference>
<dbReference type="GeneID" id="113211808"/>
<evidence type="ECO:0000256" key="14">
    <source>
        <dbReference type="PIRSR" id="PIRSR613078-2"/>
    </source>
</evidence>
<comment type="function">
    <text evidence="6">Displays phosphatase activity for serine/threonine residues, and dephosphorylates and activates Pk92B kinase. Has apparently no phosphoglycerate mutase activity.</text>
</comment>
<dbReference type="EC" id="3.1.3.16" evidence="3"/>
<evidence type="ECO:0000256" key="4">
    <source>
        <dbReference type="ARBA" id="ARBA00022787"/>
    </source>
</evidence>
<dbReference type="GO" id="GO:0005741">
    <property type="term" value="C:mitochondrial outer membrane"/>
    <property type="evidence" value="ECO:0007669"/>
    <property type="project" value="UniProtKB-SubCell"/>
</dbReference>
<dbReference type="GO" id="GO:0004722">
    <property type="term" value="F:protein serine/threonine phosphatase activity"/>
    <property type="evidence" value="ECO:0007669"/>
    <property type="project" value="UniProtKB-EC"/>
</dbReference>
<evidence type="ECO:0000256" key="5">
    <source>
        <dbReference type="ARBA" id="ARBA00022801"/>
    </source>
</evidence>
<keyword evidence="4" id="KW-1000">Mitochondrion outer membrane</keyword>
<feature type="binding site" evidence="14">
    <location>
        <position position="149"/>
    </location>
    <ligand>
        <name>substrate</name>
    </ligand>
</feature>
<evidence type="ECO:0000256" key="1">
    <source>
        <dbReference type="ARBA" id="ARBA00004294"/>
    </source>
</evidence>
<dbReference type="CDD" id="cd07067">
    <property type="entry name" value="HP_PGM_like"/>
    <property type="match status" value="1"/>
</dbReference>
<dbReference type="InterPro" id="IPR013078">
    <property type="entry name" value="His_Pase_superF_clade-1"/>
</dbReference>
<accession>A0A6J1SYQ8</accession>
<evidence type="ECO:0000256" key="3">
    <source>
        <dbReference type="ARBA" id="ARBA00013081"/>
    </source>
</evidence>
<comment type="subcellular location">
    <subcellularLocation>
        <location evidence="1">Mitochondrion outer membrane</location>
    </subcellularLocation>
</comment>
<dbReference type="Gene3D" id="3.40.50.1240">
    <property type="entry name" value="Phosphoglycerate mutase-like"/>
    <property type="match status" value="1"/>
</dbReference>
<organism evidence="15 16">
    <name type="scientific">Frankliniella occidentalis</name>
    <name type="common">Western flower thrips</name>
    <name type="synonym">Euthrips occidentalis</name>
    <dbReference type="NCBI Taxonomy" id="133901"/>
    <lineage>
        <taxon>Eukaryota</taxon>
        <taxon>Metazoa</taxon>
        <taxon>Ecdysozoa</taxon>
        <taxon>Arthropoda</taxon>
        <taxon>Hexapoda</taxon>
        <taxon>Insecta</taxon>
        <taxon>Pterygota</taxon>
        <taxon>Neoptera</taxon>
        <taxon>Paraneoptera</taxon>
        <taxon>Thysanoptera</taxon>
        <taxon>Terebrantia</taxon>
        <taxon>Thripoidea</taxon>
        <taxon>Thripidae</taxon>
        <taxon>Frankliniella</taxon>
    </lineage>
</organism>
<comment type="catalytic activity">
    <reaction evidence="12">
        <text>O-phospho-L-threonyl-[protein] + H2O = L-threonyl-[protein] + phosphate</text>
        <dbReference type="Rhea" id="RHEA:47004"/>
        <dbReference type="Rhea" id="RHEA-COMP:11060"/>
        <dbReference type="Rhea" id="RHEA-COMP:11605"/>
        <dbReference type="ChEBI" id="CHEBI:15377"/>
        <dbReference type="ChEBI" id="CHEBI:30013"/>
        <dbReference type="ChEBI" id="CHEBI:43474"/>
        <dbReference type="ChEBI" id="CHEBI:61977"/>
        <dbReference type="EC" id="3.1.3.16"/>
    </reaction>
</comment>
<comment type="catalytic activity">
    <reaction evidence="11">
        <text>O-phospho-L-seryl-[protein] + H2O = L-seryl-[protein] + phosphate</text>
        <dbReference type="Rhea" id="RHEA:20629"/>
        <dbReference type="Rhea" id="RHEA-COMP:9863"/>
        <dbReference type="Rhea" id="RHEA-COMP:11604"/>
        <dbReference type="ChEBI" id="CHEBI:15377"/>
        <dbReference type="ChEBI" id="CHEBI:29999"/>
        <dbReference type="ChEBI" id="CHEBI:43474"/>
        <dbReference type="ChEBI" id="CHEBI:83421"/>
        <dbReference type="EC" id="3.1.3.16"/>
    </reaction>
</comment>
<name>A0A6J1SYQ8_FRAOC</name>
<evidence type="ECO:0000256" key="13">
    <source>
        <dbReference type="PIRSR" id="PIRSR613078-1"/>
    </source>
</evidence>
<evidence type="ECO:0000256" key="11">
    <source>
        <dbReference type="ARBA" id="ARBA00047761"/>
    </source>
</evidence>
<feature type="active site" description="Proton donor/acceptor" evidence="13">
    <location>
        <position position="176"/>
    </location>
</feature>
<evidence type="ECO:0000313" key="15">
    <source>
        <dbReference type="Proteomes" id="UP000504606"/>
    </source>
</evidence>
<evidence type="ECO:0000313" key="16">
    <source>
        <dbReference type="RefSeq" id="XP_026286078.1"/>
    </source>
</evidence>
<dbReference type="Pfam" id="PF00300">
    <property type="entry name" value="His_Phos_1"/>
    <property type="match status" value="2"/>
</dbReference>
<dbReference type="SMART" id="SM00855">
    <property type="entry name" value="PGAM"/>
    <property type="match status" value="1"/>
</dbReference>
<keyword evidence="15" id="KW-1185">Reference proteome</keyword>
<evidence type="ECO:0000256" key="8">
    <source>
        <dbReference type="ARBA" id="ARBA00039765"/>
    </source>
</evidence>
<evidence type="ECO:0000256" key="2">
    <source>
        <dbReference type="ARBA" id="ARBA00006717"/>
    </source>
</evidence>
<dbReference type="AlphaFoldDB" id="A0A6J1SYQ8"/>
<proteinExistence type="inferred from homology"/>
<evidence type="ECO:0000256" key="10">
    <source>
        <dbReference type="ARBA" id="ARBA00042520"/>
    </source>
</evidence>
<evidence type="ECO:0000256" key="9">
    <source>
        <dbReference type="ARBA" id="ARBA00040722"/>
    </source>
</evidence>
<dbReference type="PANTHER" id="PTHR20935">
    <property type="entry name" value="PHOSPHOGLYCERATE MUTASE-RELATED"/>
    <property type="match status" value="1"/>
</dbReference>
<keyword evidence="4" id="KW-0496">Mitochondrion</keyword>
<dbReference type="GO" id="GO:0090141">
    <property type="term" value="P:positive regulation of mitochondrial fission"/>
    <property type="evidence" value="ECO:0007669"/>
    <property type="project" value="TreeGrafter"/>
</dbReference>
<evidence type="ECO:0000256" key="6">
    <source>
        <dbReference type="ARBA" id="ARBA00037234"/>
    </source>
</evidence>
<dbReference type="SUPFAM" id="SSF53254">
    <property type="entry name" value="Phosphoglycerate mutase-like"/>
    <property type="match status" value="1"/>
</dbReference>
<dbReference type="PANTHER" id="PTHR20935:SF0">
    <property type="entry name" value="SERINE_THREONINE-PROTEIN PHOSPHATASE PGAM5, MITOCHONDRIAL"/>
    <property type="match status" value="1"/>
</dbReference>
<sequence length="288" mass="33168">MATIKRILAVSLGAVGAGVLYCSNDNSRVLQAAQKFRTESVHSSKLHDEPFQTTKWDYNWDRREPSFLVRPSKGGEDDIRYSKEIAEKKPKASRNIILIRHGQYHQANRFYDAERTLTEKGIEQAQATGDRLLALNLPYSRMVRSTMTRAQQTGDHILSRLNMSSLPVENDSMLEEGAPFPPEPPRKSWEPHEYCFFQDGSRIEAAFRNYFYRADQHQEKDSYDIVVCHANVIRYFVCRALQLPPEAWLRINLHHASISWVRIRPNGRVGLLTMGNCGHLRPELLTLE</sequence>
<reference evidence="16" key="1">
    <citation type="submission" date="2025-08" db="UniProtKB">
        <authorList>
            <consortium name="RefSeq"/>
        </authorList>
    </citation>
    <scope>IDENTIFICATION</scope>
    <source>
        <tissue evidence="16">Whole organism</tissue>
    </source>
</reference>
<gene>
    <name evidence="16" type="primary">LOC113211808</name>
</gene>